<dbReference type="EMBL" id="JBBWWR010000001">
    <property type="protein sequence ID" value="KAK8971069.1"/>
    <property type="molecule type" value="Genomic_DNA"/>
</dbReference>
<evidence type="ECO:0000313" key="2">
    <source>
        <dbReference type="EMBL" id="KAK8971069.1"/>
    </source>
</evidence>
<evidence type="ECO:0000313" key="3">
    <source>
        <dbReference type="Proteomes" id="UP001412067"/>
    </source>
</evidence>
<proteinExistence type="predicted"/>
<dbReference type="Proteomes" id="UP001412067">
    <property type="component" value="Unassembled WGS sequence"/>
</dbReference>
<evidence type="ECO:0000256" key="1">
    <source>
        <dbReference type="SAM" id="MobiDB-lite"/>
    </source>
</evidence>
<accession>A0ABR2N4K1</accession>
<comment type="caution">
    <text evidence="2">The sequence shown here is derived from an EMBL/GenBank/DDBJ whole genome shotgun (WGS) entry which is preliminary data.</text>
</comment>
<gene>
    <name evidence="2" type="ORF">KSP40_PGU011890</name>
</gene>
<reference evidence="2 3" key="1">
    <citation type="journal article" date="2022" name="Nat. Plants">
        <title>Genomes of leafy and leafless Platanthera orchids illuminate the evolution of mycoheterotrophy.</title>
        <authorList>
            <person name="Li M.H."/>
            <person name="Liu K.W."/>
            <person name="Li Z."/>
            <person name="Lu H.C."/>
            <person name="Ye Q.L."/>
            <person name="Zhang D."/>
            <person name="Wang J.Y."/>
            <person name="Li Y.F."/>
            <person name="Zhong Z.M."/>
            <person name="Liu X."/>
            <person name="Yu X."/>
            <person name="Liu D.K."/>
            <person name="Tu X.D."/>
            <person name="Liu B."/>
            <person name="Hao Y."/>
            <person name="Liao X.Y."/>
            <person name="Jiang Y.T."/>
            <person name="Sun W.H."/>
            <person name="Chen J."/>
            <person name="Chen Y.Q."/>
            <person name="Ai Y."/>
            <person name="Zhai J.W."/>
            <person name="Wu S.S."/>
            <person name="Zhou Z."/>
            <person name="Hsiao Y.Y."/>
            <person name="Wu W.L."/>
            <person name="Chen Y.Y."/>
            <person name="Lin Y.F."/>
            <person name="Hsu J.L."/>
            <person name="Li C.Y."/>
            <person name="Wang Z.W."/>
            <person name="Zhao X."/>
            <person name="Zhong W.Y."/>
            <person name="Ma X.K."/>
            <person name="Ma L."/>
            <person name="Huang J."/>
            <person name="Chen G.Z."/>
            <person name="Huang M.Z."/>
            <person name="Huang L."/>
            <person name="Peng D.H."/>
            <person name="Luo Y.B."/>
            <person name="Zou S.Q."/>
            <person name="Chen S.P."/>
            <person name="Lan S."/>
            <person name="Tsai W.C."/>
            <person name="Van de Peer Y."/>
            <person name="Liu Z.J."/>
        </authorList>
    </citation>
    <scope>NUCLEOTIDE SEQUENCE [LARGE SCALE GENOMIC DNA]</scope>
    <source>
        <strain evidence="2">Lor288</strain>
    </source>
</reference>
<keyword evidence="3" id="KW-1185">Reference proteome</keyword>
<feature type="region of interest" description="Disordered" evidence="1">
    <location>
        <begin position="86"/>
        <end position="118"/>
    </location>
</feature>
<name>A0ABR2N4K1_9ASPA</name>
<organism evidence="2 3">
    <name type="scientific">Platanthera guangdongensis</name>
    <dbReference type="NCBI Taxonomy" id="2320717"/>
    <lineage>
        <taxon>Eukaryota</taxon>
        <taxon>Viridiplantae</taxon>
        <taxon>Streptophyta</taxon>
        <taxon>Embryophyta</taxon>
        <taxon>Tracheophyta</taxon>
        <taxon>Spermatophyta</taxon>
        <taxon>Magnoliopsida</taxon>
        <taxon>Liliopsida</taxon>
        <taxon>Asparagales</taxon>
        <taxon>Orchidaceae</taxon>
        <taxon>Orchidoideae</taxon>
        <taxon>Orchideae</taxon>
        <taxon>Orchidinae</taxon>
        <taxon>Platanthera</taxon>
    </lineage>
</organism>
<protein>
    <submittedName>
        <fullName evidence="2">Uncharacterized protein</fullName>
    </submittedName>
</protein>
<sequence>MHEPVLGREPGDPWRRTQILPDGVGAQYPCFGKEEIASSCYFSSSPSVHSYCNAQFHSRTVHFARSSLQFPEVVIPTFNERPHGCLRQFRRPPDSSPPSSPRVNSSIPSEPYPWSPCSTPPNNPSMPSFGLPILLLMEPTSFSPVNYMQQFPISNYQSSFLTSRCLIHLPPLLTTPVVSYNSISSALLFPCRWSHQQSHSPLHFPSLTPPSPIPCHHSFSCVLSSIVTPPPPDFCAMLKLIFGYSFVIYCTVLYFTPPVPVSLPPRSLLWEEGNCQFLLLFIVSLLAFLLQLHNFTHVQCISTVPPPYRFLSRDPYLQRMPPRLSLPVPSCLIHLPPLLTTPVVSYNSISSALLFPVVGATNNLTARFIFPLVHHQQVLFHVTTPSAESSAYCRPSSRRRHRISVLLEVVHIQTQVPLLEEMCSGNDLNDIPFYRHGVAGRCNDEDVVPSVAIGFTAYDMMKSFLGVQPREKSPTAASTSASASTSESLGFDQLFALFLCIKKSTKLANTSKSLSLLDDEFAFDSFSASKSEPDGDSEALMQT</sequence>